<proteinExistence type="predicted"/>
<evidence type="ECO:0000313" key="2">
    <source>
        <dbReference type="Proteomes" id="UP001060170"/>
    </source>
</evidence>
<dbReference type="Proteomes" id="UP001060170">
    <property type="component" value="Chromosome 14"/>
</dbReference>
<reference evidence="1 2" key="3">
    <citation type="journal article" date="2022" name="Microbiol. Spectr.">
        <title>Folding features and dynamics of 3D genome architecture in plant fungal pathogens.</title>
        <authorList>
            <person name="Xia C."/>
        </authorList>
    </citation>
    <scope>NUCLEOTIDE SEQUENCE [LARGE SCALE GENOMIC DNA]</scope>
    <source>
        <strain evidence="1 2">93-210</strain>
    </source>
</reference>
<name>A0ACC0DW10_9BASI</name>
<organism evidence="1 2">
    <name type="scientific">Puccinia striiformis f. sp. tritici</name>
    <dbReference type="NCBI Taxonomy" id="168172"/>
    <lineage>
        <taxon>Eukaryota</taxon>
        <taxon>Fungi</taxon>
        <taxon>Dikarya</taxon>
        <taxon>Basidiomycota</taxon>
        <taxon>Pucciniomycotina</taxon>
        <taxon>Pucciniomycetes</taxon>
        <taxon>Pucciniales</taxon>
        <taxon>Pucciniaceae</taxon>
        <taxon>Puccinia</taxon>
    </lineage>
</organism>
<reference evidence="2" key="1">
    <citation type="journal article" date="2018" name="BMC Genomics">
        <title>Genomic insights into host adaptation between the wheat stripe rust pathogen (Puccinia striiformis f. sp. tritici) and the barley stripe rust pathogen (Puccinia striiformis f. sp. hordei).</title>
        <authorList>
            <person name="Xia C."/>
            <person name="Wang M."/>
            <person name="Yin C."/>
            <person name="Cornejo O.E."/>
            <person name="Hulbert S.H."/>
            <person name="Chen X."/>
        </authorList>
    </citation>
    <scope>NUCLEOTIDE SEQUENCE [LARGE SCALE GENOMIC DNA]</scope>
    <source>
        <strain evidence="2">93-210</strain>
    </source>
</reference>
<keyword evidence="2" id="KW-1185">Reference proteome</keyword>
<accession>A0ACC0DW10</accession>
<protein>
    <submittedName>
        <fullName evidence="1">Uncharacterized protein</fullName>
    </submittedName>
</protein>
<comment type="caution">
    <text evidence="1">The sequence shown here is derived from an EMBL/GenBank/DDBJ whole genome shotgun (WGS) entry which is preliminary data.</text>
</comment>
<dbReference type="EMBL" id="CM045878">
    <property type="protein sequence ID" value="KAI7939925.1"/>
    <property type="molecule type" value="Genomic_DNA"/>
</dbReference>
<sequence length="512" mass="58500">MKLIQLSGRPEPHHLHSQEELLYHSLATDPESTLDVSHRQDRSSAGSKLISPDPSLQLIFPLNRSSRHRSNIVSAHLQSHPRLYASLIESIQFLQSFNIIDRSIPWVHNSSDNIEERLAPNRSSDHPPQSLLTNRSCFLITLSTWLEHVVMGVNKVVKPKNAMKSKARNQRRHGARHSTVSRDIQACSFAGEKIVWSMREYHPLHLYPAIYAEKKRPSRRPTADELHQAEKIVDRFHPFDHGKVVVLDRTNGAVLAVIQFLPINKLSDEEKVDINFVTTFLHQSKKFVNVVAPSRTWGGRMWAVGWRKCMKACELFGRYIKLAAARSSPREYIMGNIPFQANRSFMAKHHIPSVASGEFADKLTEFDCTPHITFTSHGFYNRPHRDQGDVTEYAFALFAPTHSLDGTLADLVTTGYNVTGGRFVFPDYRFYIDFKHQGVVKLLWAAKRVKHCTLPAYEPKGFTWMGMSLQITKTAVNTCQAIKNGLIYLRKSYRDKKALYFGGHRNYMAQSK</sequence>
<reference evidence="2" key="2">
    <citation type="journal article" date="2018" name="Mol. Plant Microbe Interact.">
        <title>Genome sequence resources for the wheat stripe rust pathogen (Puccinia striiformis f. sp. tritici) and the barley stripe rust pathogen (Puccinia striiformis f. sp. hordei).</title>
        <authorList>
            <person name="Xia C."/>
            <person name="Wang M."/>
            <person name="Yin C."/>
            <person name="Cornejo O.E."/>
            <person name="Hulbert S.H."/>
            <person name="Chen X."/>
        </authorList>
    </citation>
    <scope>NUCLEOTIDE SEQUENCE [LARGE SCALE GENOMIC DNA]</scope>
    <source>
        <strain evidence="2">93-210</strain>
    </source>
</reference>
<gene>
    <name evidence="1" type="ORF">MJO28_013577</name>
</gene>
<evidence type="ECO:0000313" key="1">
    <source>
        <dbReference type="EMBL" id="KAI7939925.1"/>
    </source>
</evidence>